<dbReference type="RefSeq" id="WP_097207505.1">
    <property type="nucleotide sequence ID" value="NZ_JACHXB010000006.1"/>
</dbReference>
<dbReference type="Proteomes" id="UP000219514">
    <property type="component" value="Unassembled WGS sequence"/>
</dbReference>
<proteinExistence type="predicted"/>
<dbReference type="InterPro" id="IPR011761">
    <property type="entry name" value="ATP-grasp"/>
</dbReference>
<dbReference type="EMBL" id="OBDO01000007">
    <property type="protein sequence ID" value="SNX97552.1"/>
    <property type="molecule type" value="Genomic_DNA"/>
</dbReference>
<evidence type="ECO:0000313" key="4">
    <source>
        <dbReference type="Proteomes" id="UP000219514"/>
    </source>
</evidence>
<dbReference type="GO" id="GO:0009432">
    <property type="term" value="P:SOS response"/>
    <property type="evidence" value="ECO:0007669"/>
    <property type="project" value="TreeGrafter"/>
</dbReference>
<dbReference type="InterPro" id="IPR013815">
    <property type="entry name" value="ATP_grasp_subdomain_1"/>
</dbReference>
<dbReference type="AlphaFoldDB" id="A0A285EEI1"/>
<organism evidence="3 4">
    <name type="scientific">Geodermatophilus sabuli</name>
    <dbReference type="NCBI Taxonomy" id="1564158"/>
    <lineage>
        <taxon>Bacteria</taxon>
        <taxon>Bacillati</taxon>
        <taxon>Actinomycetota</taxon>
        <taxon>Actinomycetes</taxon>
        <taxon>Geodermatophilales</taxon>
        <taxon>Geodermatophilaceae</taxon>
        <taxon>Geodermatophilus</taxon>
    </lineage>
</organism>
<dbReference type="SUPFAM" id="SSF56059">
    <property type="entry name" value="Glutathione synthetase ATP-binding domain-like"/>
    <property type="match status" value="1"/>
</dbReference>
<accession>A0A285EEI1</accession>
<reference evidence="3 4" key="1">
    <citation type="submission" date="2017-09" db="EMBL/GenBank/DDBJ databases">
        <authorList>
            <person name="Ehlers B."/>
            <person name="Leendertz F.H."/>
        </authorList>
    </citation>
    <scope>NUCLEOTIDE SEQUENCE [LARGE SCALE GENOMIC DNA]</scope>
    <source>
        <strain evidence="3 4">DSM 46844</strain>
    </source>
</reference>
<dbReference type="GO" id="GO:0005524">
    <property type="term" value="F:ATP binding"/>
    <property type="evidence" value="ECO:0007669"/>
    <property type="project" value="UniProtKB-UniRule"/>
</dbReference>
<keyword evidence="4" id="KW-1185">Reference proteome</keyword>
<evidence type="ECO:0000256" key="1">
    <source>
        <dbReference type="PROSITE-ProRule" id="PRU00409"/>
    </source>
</evidence>
<dbReference type="Gene3D" id="3.30.1490.20">
    <property type="entry name" value="ATP-grasp fold, A domain"/>
    <property type="match status" value="1"/>
</dbReference>
<dbReference type="GO" id="GO:0046872">
    <property type="term" value="F:metal ion binding"/>
    <property type="evidence" value="ECO:0007669"/>
    <property type="project" value="InterPro"/>
</dbReference>
<feature type="domain" description="ATP-grasp" evidence="2">
    <location>
        <begin position="128"/>
        <end position="302"/>
    </location>
</feature>
<keyword evidence="1" id="KW-0547">Nucleotide-binding</keyword>
<keyword evidence="1" id="KW-0067">ATP-binding</keyword>
<dbReference type="Pfam" id="PF08443">
    <property type="entry name" value="RimK"/>
    <property type="match status" value="1"/>
</dbReference>
<dbReference type="PANTHER" id="PTHR21621">
    <property type="entry name" value="RIBOSOMAL PROTEIN S6 MODIFICATION PROTEIN"/>
    <property type="match status" value="1"/>
</dbReference>
<dbReference type="InterPro" id="IPR013651">
    <property type="entry name" value="ATP-grasp_RimK-type"/>
</dbReference>
<name>A0A285EEI1_9ACTN</name>
<dbReference type="PANTHER" id="PTHR21621:SF0">
    <property type="entry name" value="BETA-CITRYLGLUTAMATE SYNTHASE B-RELATED"/>
    <property type="match status" value="1"/>
</dbReference>
<sequence length="325" mass="34879">MTSTGQQRKVTRTGISSVHRTVDGSVLTAPARLCFIVEERYENDVMPGAVVDVLRSWGHEVDVLRPHGTVADLWDLLFTDSTRYDAFVLKTVSDGPGQTLLDAAAAAGLTTVNDSRAIRLARDKAVAAVRARAAGIPFPKTWFASRTALLDQIPADAYPLVVKPNNGSSLKDVHRVDSPEELARLDVDDSTRMLAQPYLPNPGYDLKVYNTGDEVFATVKRSPLHPGAAVVEEQIPVPPELGELALAVGRAFGLDIYGIDVVETPDGYVVLDVNDFPSFGRVPRAAEQLARTVLRVTRRSALAATTAPAVTIDPTSAPAAMEATA</sequence>
<dbReference type="PROSITE" id="PS50975">
    <property type="entry name" value="ATP_GRASP"/>
    <property type="match status" value="1"/>
</dbReference>
<protein>
    <submittedName>
        <fullName evidence="3">RimK-like ATP-grasp domain-containing protein</fullName>
    </submittedName>
</protein>
<dbReference type="GO" id="GO:0005737">
    <property type="term" value="C:cytoplasm"/>
    <property type="evidence" value="ECO:0007669"/>
    <property type="project" value="TreeGrafter"/>
</dbReference>
<evidence type="ECO:0000313" key="3">
    <source>
        <dbReference type="EMBL" id="SNX97552.1"/>
    </source>
</evidence>
<evidence type="ECO:0000259" key="2">
    <source>
        <dbReference type="PROSITE" id="PS50975"/>
    </source>
</evidence>
<gene>
    <name evidence="3" type="ORF">SAMN06893097_107196</name>
</gene>
<dbReference type="OrthoDB" id="4528317at2"/>
<dbReference type="GO" id="GO:0018169">
    <property type="term" value="F:ribosomal S6-glutamic acid ligase activity"/>
    <property type="evidence" value="ECO:0007669"/>
    <property type="project" value="TreeGrafter"/>
</dbReference>
<dbReference type="Gene3D" id="3.30.470.20">
    <property type="entry name" value="ATP-grasp fold, B domain"/>
    <property type="match status" value="1"/>
</dbReference>